<dbReference type="SMART" id="SM00868">
    <property type="entry name" value="zf-AD"/>
    <property type="match status" value="1"/>
</dbReference>
<evidence type="ECO:0000256" key="2">
    <source>
        <dbReference type="ARBA" id="ARBA00022737"/>
    </source>
</evidence>
<feature type="domain" description="C2H2-type" evidence="7">
    <location>
        <begin position="508"/>
        <end position="535"/>
    </location>
</feature>
<dbReference type="SMART" id="SM00355">
    <property type="entry name" value="ZnF_C2H2"/>
    <property type="match status" value="11"/>
</dbReference>
<dbReference type="InterPro" id="IPR012934">
    <property type="entry name" value="Znf_AD"/>
</dbReference>
<dbReference type="Pfam" id="PF07776">
    <property type="entry name" value="zf-AD"/>
    <property type="match status" value="1"/>
</dbReference>
<dbReference type="PROSITE" id="PS51915">
    <property type="entry name" value="ZAD"/>
    <property type="match status" value="1"/>
</dbReference>
<organism evidence="9 10">
    <name type="scientific">Polyplax serrata</name>
    <name type="common">Common mouse louse</name>
    <dbReference type="NCBI Taxonomy" id="468196"/>
    <lineage>
        <taxon>Eukaryota</taxon>
        <taxon>Metazoa</taxon>
        <taxon>Ecdysozoa</taxon>
        <taxon>Arthropoda</taxon>
        <taxon>Hexapoda</taxon>
        <taxon>Insecta</taxon>
        <taxon>Pterygota</taxon>
        <taxon>Neoptera</taxon>
        <taxon>Paraneoptera</taxon>
        <taxon>Psocodea</taxon>
        <taxon>Troctomorpha</taxon>
        <taxon>Phthiraptera</taxon>
        <taxon>Anoplura</taxon>
        <taxon>Polyplacidae</taxon>
        <taxon>Polyplax</taxon>
    </lineage>
</organism>
<keyword evidence="3 5" id="KW-0863">Zinc-finger</keyword>
<dbReference type="Pfam" id="PF13912">
    <property type="entry name" value="zf-C2H2_6"/>
    <property type="match status" value="1"/>
</dbReference>
<feature type="domain" description="C2H2-type" evidence="7">
    <location>
        <begin position="619"/>
        <end position="644"/>
    </location>
</feature>
<keyword evidence="1 6" id="KW-0479">Metal-binding</keyword>
<accession>A0ABR1AVC8</accession>
<feature type="binding site" evidence="6">
    <location>
        <position position="56"/>
    </location>
    <ligand>
        <name>Zn(2+)</name>
        <dbReference type="ChEBI" id="CHEBI:29105"/>
    </ligand>
</feature>
<dbReference type="PANTHER" id="PTHR14196:SF12">
    <property type="entry name" value="ZINC FINGER PROTEIN 208-LIKE"/>
    <property type="match status" value="1"/>
</dbReference>
<feature type="domain" description="C2H2-type" evidence="7">
    <location>
        <begin position="480"/>
        <end position="507"/>
    </location>
</feature>
<feature type="domain" description="C2H2-type" evidence="7">
    <location>
        <begin position="396"/>
        <end position="424"/>
    </location>
</feature>
<dbReference type="InterPro" id="IPR013087">
    <property type="entry name" value="Znf_C2H2_type"/>
</dbReference>
<evidence type="ECO:0000256" key="3">
    <source>
        <dbReference type="ARBA" id="ARBA00022771"/>
    </source>
</evidence>
<keyword evidence="10" id="KW-1185">Reference proteome</keyword>
<evidence type="ECO:0000313" key="10">
    <source>
        <dbReference type="Proteomes" id="UP001359485"/>
    </source>
</evidence>
<feature type="domain" description="C2H2-type" evidence="7">
    <location>
        <begin position="424"/>
        <end position="451"/>
    </location>
</feature>
<feature type="domain" description="C2H2-type" evidence="7">
    <location>
        <begin position="537"/>
        <end position="564"/>
    </location>
</feature>
<evidence type="ECO:0000256" key="6">
    <source>
        <dbReference type="PROSITE-ProRule" id="PRU01263"/>
    </source>
</evidence>
<feature type="binding site" evidence="6">
    <location>
        <position position="8"/>
    </location>
    <ligand>
        <name>Zn(2+)</name>
        <dbReference type="ChEBI" id="CHEBI:29105"/>
    </ligand>
</feature>
<protein>
    <submittedName>
        <fullName evidence="9">Uncharacterized protein</fullName>
    </submittedName>
</protein>
<feature type="domain" description="C2H2-type" evidence="7">
    <location>
        <begin position="592"/>
        <end position="619"/>
    </location>
</feature>
<keyword evidence="2" id="KW-0677">Repeat</keyword>
<comment type="caution">
    <text evidence="9">The sequence shown here is derived from an EMBL/GenBank/DDBJ whole genome shotgun (WGS) entry which is preliminary data.</text>
</comment>
<evidence type="ECO:0000313" key="9">
    <source>
        <dbReference type="EMBL" id="KAK6627860.1"/>
    </source>
</evidence>
<evidence type="ECO:0000259" key="7">
    <source>
        <dbReference type="PROSITE" id="PS50157"/>
    </source>
</evidence>
<reference evidence="9 10" key="1">
    <citation type="submission" date="2023-09" db="EMBL/GenBank/DDBJ databases">
        <title>Genomes of two closely related lineages of the louse Polyplax serrata with different host specificities.</title>
        <authorList>
            <person name="Martinu J."/>
            <person name="Tarabai H."/>
            <person name="Stefka J."/>
            <person name="Hypsa V."/>
        </authorList>
    </citation>
    <scope>NUCLEOTIDE SEQUENCE [LARGE SCALE GENOMIC DNA]</scope>
    <source>
        <strain evidence="9">98ZLc_SE</strain>
    </source>
</reference>
<evidence type="ECO:0000256" key="5">
    <source>
        <dbReference type="PROSITE-ProRule" id="PRU00042"/>
    </source>
</evidence>
<dbReference type="SUPFAM" id="SSF57667">
    <property type="entry name" value="beta-beta-alpha zinc fingers"/>
    <property type="match status" value="6"/>
</dbReference>
<feature type="domain" description="C2H2-type" evidence="7">
    <location>
        <begin position="452"/>
        <end position="479"/>
    </location>
</feature>
<gene>
    <name evidence="9" type="ORF">RUM44_010339</name>
</gene>
<dbReference type="Gene3D" id="3.30.160.60">
    <property type="entry name" value="Classic Zinc Finger"/>
    <property type="match status" value="8"/>
</dbReference>
<dbReference type="Proteomes" id="UP001359485">
    <property type="component" value="Unassembled WGS sequence"/>
</dbReference>
<dbReference type="InterPro" id="IPR050717">
    <property type="entry name" value="C2H2-ZF_Transcription_Reg"/>
</dbReference>
<dbReference type="EMBL" id="JAWJWF010000045">
    <property type="protein sequence ID" value="KAK6627860.1"/>
    <property type="molecule type" value="Genomic_DNA"/>
</dbReference>
<feature type="domain" description="C2H2-type" evidence="7">
    <location>
        <begin position="565"/>
        <end position="592"/>
    </location>
</feature>
<feature type="domain" description="C2H2-type" evidence="7">
    <location>
        <begin position="330"/>
        <end position="357"/>
    </location>
</feature>
<dbReference type="PANTHER" id="PTHR14196">
    <property type="entry name" value="ODD-SKIPPED - RELATED"/>
    <property type="match status" value="1"/>
</dbReference>
<dbReference type="PROSITE" id="PS00028">
    <property type="entry name" value="ZINC_FINGER_C2H2_1"/>
    <property type="match status" value="10"/>
</dbReference>
<keyword evidence="4 6" id="KW-0862">Zinc</keyword>
<dbReference type="Pfam" id="PF00096">
    <property type="entry name" value="zf-C2H2"/>
    <property type="match status" value="3"/>
</dbReference>
<dbReference type="PROSITE" id="PS50157">
    <property type="entry name" value="ZINC_FINGER_C2H2_2"/>
    <property type="match status" value="10"/>
</dbReference>
<evidence type="ECO:0000259" key="8">
    <source>
        <dbReference type="PROSITE" id="PS51915"/>
    </source>
</evidence>
<feature type="binding site" evidence="6">
    <location>
        <position position="11"/>
    </location>
    <ligand>
        <name>Zn(2+)</name>
        <dbReference type="ChEBI" id="CHEBI:29105"/>
    </ligand>
</feature>
<proteinExistence type="predicted"/>
<dbReference type="InterPro" id="IPR036236">
    <property type="entry name" value="Znf_C2H2_sf"/>
</dbReference>
<dbReference type="SUPFAM" id="SSF57716">
    <property type="entry name" value="Glucocorticoid receptor-like (DNA-binding domain)"/>
    <property type="match status" value="1"/>
</dbReference>
<dbReference type="Gene3D" id="3.40.1800.20">
    <property type="match status" value="1"/>
</dbReference>
<name>A0ABR1AVC8_POLSC</name>
<sequence>MLHLYEFCRLCAQKKRNKFDLFTNQNSEEARMLLAKISICLSLHVTREDILPKMICHDCQRSIEQFNLFRMKCHKAEERLLKMLSASMPNKATVTRIKEEYLETDFQENGTYFGIDSEQFDEPSSYHNLKAMNNVKCEVNEETDLEDNSNANVIASDLIQIISDEVVNQHFEDVKQPQIEIISEDFRGKMKNVDVVEIGTYEQFDEKMIPETVLKISEDMSVHQYGINSLVPETEPIHFIEIKQPVGDSEEEVVNCTLPNSQRAQIVNHSESEIPVKKQKRKKSKRKMLYSSDCEEDVKYLTLAEGEVCTIDMEEMEAVIKKKENPNMKFNCDTCKKSFKFFKSLRKHKLWHKSQPEIFVCDICRKNNIKTFEFSSLKSLNNHRNRKHMPLAKCKFECQICNKKMLSKGELNAHHQKVHDNVEVACGTCNKKFKNKIRLNSHLIVHREERPYVCDQCGQSFKWSNVLKVHMQWHRQEKNFLCSECGKKFTAKKNLLEHLNIHTGKRPFTCEHCNATFVQLSAYSKHLYLHNEGTKIHKCDKCHKSYSHAHMLRQHLLRHTGLRPFECPKCQCSFKSQSDLWCHSKTHQDKQYGCHVCGRKFSLSKTLRDHMVLHTGIKHFCPAPGCGKTYSQRFSLTKHFTKQHPTLTIVNRKGGRKAHLEDKTVVEENSSDFIRYDYKEKEFAV</sequence>
<feature type="domain" description="ZAD" evidence="8">
    <location>
        <begin position="6"/>
        <end position="83"/>
    </location>
</feature>
<evidence type="ECO:0000256" key="4">
    <source>
        <dbReference type="ARBA" id="ARBA00022833"/>
    </source>
</evidence>
<feature type="binding site" evidence="6">
    <location>
        <position position="59"/>
    </location>
    <ligand>
        <name>Zn(2+)</name>
        <dbReference type="ChEBI" id="CHEBI:29105"/>
    </ligand>
</feature>
<evidence type="ECO:0000256" key="1">
    <source>
        <dbReference type="ARBA" id="ARBA00022723"/>
    </source>
</evidence>